<evidence type="ECO:0000313" key="1">
    <source>
        <dbReference type="EMBL" id="AGC71895.1"/>
    </source>
</evidence>
<protein>
    <submittedName>
        <fullName evidence="1">Uncharacterized protein</fullName>
    </submittedName>
</protein>
<organism evidence="1">
    <name type="scientific">uncultured bacterium A1Q1_fos_4</name>
    <dbReference type="NCBI Taxonomy" id="1256574"/>
    <lineage>
        <taxon>Bacteria</taxon>
        <taxon>environmental samples</taxon>
    </lineage>
</organism>
<accession>L7W0C0</accession>
<proteinExistence type="predicted"/>
<reference evidence="1" key="1">
    <citation type="submission" date="2012-09" db="EMBL/GenBank/DDBJ databases">
        <title>Metagenomic Characterization of a Microbial Community in Wastewater Detects High Levels of Antibiotic Resistance.</title>
        <authorList>
            <person name="Abrams M."/>
            <person name="Caldwell A."/>
            <person name="Vandaei E."/>
            <person name="Lee W."/>
            <person name="Perrott J."/>
            <person name="Khan S.Y."/>
            <person name="Ta J."/>
            <person name="Romero D."/>
            <person name="Nguyen V."/>
            <person name="Pourmand N."/>
            <person name="Ouverney C.C."/>
        </authorList>
    </citation>
    <scope>NUCLEOTIDE SEQUENCE</scope>
</reference>
<name>L7W0C0_9BACT</name>
<dbReference type="AlphaFoldDB" id="L7W0C0"/>
<dbReference type="EMBL" id="JX649886">
    <property type="protein sequence ID" value="AGC71895.1"/>
    <property type="molecule type" value="Genomic_DNA"/>
</dbReference>
<sequence>MPNIIEQTISFEIESCLTQSKNLLLAPFKARSALKPLRIVRFP</sequence>